<dbReference type="Proteomes" id="UP000624244">
    <property type="component" value="Unassembled WGS sequence"/>
</dbReference>
<sequence length="241" mass="27960">MPTDTSQAGGVMIGSNRNGSIRVSITRTCESGTIDEAVLEWVKGQNRYCFDMTCEATLSYFVSCPKAMLSSIKHVTLTRTMMASDDYDNYAYAKDLARKLQQEVVLESITLAVPHDNELLDIKSDEFEWWMWTLHQGAIDGFKEGRIATVRFLFRTLYTTVKGVKKFRAYREIQLRVVGQEYEDWLDTCIRARDEEGFDDSIVQETPEEHLEGMWEQLEYIIEIDKQREDEEGTVLILRHR</sequence>
<gene>
    <name evidence="1" type="ORF">GGP41_003158</name>
</gene>
<organism evidence="1 2">
    <name type="scientific">Cochliobolus sativus</name>
    <name type="common">Common root rot and spot blotch fungus</name>
    <name type="synonym">Bipolaris sorokiniana</name>
    <dbReference type="NCBI Taxonomy" id="45130"/>
    <lineage>
        <taxon>Eukaryota</taxon>
        <taxon>Fungi</taxon>
        <taxon>Dikarya</taxon>
        <taxon>Ascomycota</taxon>
        <taxon>Pezizomycotina</taxon>
        <taxon>Dothideomycetes</taxon>
        <taxon>Pleosporomycetidae</taxon>
        <taxon>Pleosporales</taxon>
        <taxon>Pleosporineae</taxon>
        <taxon>Pleosporaceae</taxon>
        <taxon>Bipolaris</taxon>
    </lineage>
</organism>
<accession>A0A8H5Z705</accession>
<dbReference type="EMBL" id="WNKQ01000040">
    <property type="protein sequence ID" value="KAF5843987.1"/>
    <property type="molecule type" value="Genomic_DNA"/>
</dbReference>
<dbReference type="AlphaFoldDB" id="A0A8H5Z705"/>
<comment type="caution">
    <text evidence="1">The sequence shown here is derived from an EMBL/GenBank/DDBJ whole genome shotgun (WGS) entry which is preliminary data.</text>
</comment>
<reference evidence="1" key="1">
    <citation type="submission" date="2019-11" db="EMBL/GenBank/DDBJ databases">
        <title>Bipolaris sorokiniana Genome sequencing.</title>
        <authorList>
            <person name="Wang H."/>
        </authorList>
    </citation>
    <scope>NUCLEOTIDE SEQUENCE</scope>
</reference>
<name>A0A8H5Z705_COCSA</name>
<evidence type="ECO:0000313" key="1">
    <source>
        <dbReference type="EMBL" id="KAF5843987.1"/>
    </source>
</evidence>
<protein>
    <submittedName>
        <fullName evidence="1">Uncharacterized protein</fullName>
    </submittedName>
</protein>
<proteinExistence type="predicted"/>
<evidence type="ECO:0000313" key="2">
    <source>
        <dbReference type="Proteomes" id="UP000624244"/>
    </source>
</evidence>